<name>A0A066UQ92_9VIBR</name>
<comment type="caution">
    <text evidence="1">The sequence shown here is derived from an EMBL/GenBank/DDBJ whole genome shotgun (WGS) entry which is preliminary data.</text>
</comment>
<dbReference type="EMBL" id="JFFR01000010">
    <property type="protein sequence ID" value="KDN29220.1"/>
    <property type="molecule type" value="Genomic_DNA"/>
</dbReference>
<gene>
    <name evidence="1" type="ORF">VFDL14_08475</name>
</gene>
<dbReference type="AlphaFoldDB" id="A0A066UQ92"/>
<protein>
    <submittedName>
        <fullName evidence="1">Uncharacterized protein</fullName>
    </submittedName>
</protein>
<evidence type="ECO:0000313" key="2">
    <source>
        <dbReference type="Proteomes" id="UP000027219"/>
    </source>
</evidence>
<accession>A0A066UQ92</accession>
<reference evidence="1 2" key="1">
    <citation type="submission" date="2014-02" db="EMBL/GenBank/DDBJ databases">
        <title>Vibrio fortis Dalian14 Genome Sequencing.</title>
        <authorList>
            <person name="Wang Y."/>
            <person name="Song L."/>
            <person name="Liu G."/>
            <person name="Ding J."/>
        </authorList>
    </citation>
    <scope>NUCLEOTIDE SEQUENCE [LARGE SCALE GENOMIC DNA]</scope>
    <source>
        <strain evidence="1 2">Dalian14</strain>
    </source>
</reference>
<dbReference type="RefSeq" id="WP_032550390.1">
    <property type="nucleotide sequence ID" value="NZ_JFFR01000010.1"/>
</dbReference>
<sequence length="107" mass="11717">MELKVDADNFMLQQEVFTGEMIARIAEHLERAGIKGTLLKELTGNISFEVASMIDSSSSVSFDGNEAHPYLAFLSGESDNELVHLGGNSTCHEMVYGILNAMFEDSI</sequence>
<dbReference type="Proteomes" id="UP000027219">
    <property type="component" value="Unassembled WGS sequence"/>
</dbReference>
<evidence type="ECO:0000313" key="1">
    <source>
        <dbReference type="EMBL" id="KDN29220.1"/>
    </source>
</evidence>
<organism evidence="1 2">
    <name type="scientific">Vibrio fortis</name>
    <dbReference type="NCBI Taxonomy" id="212667"/>
    <lineage>
        <taxon>Bacteria</taxon>
        <taxon>Pseudomonadati</taxon>
        <taxon>Pseudomonadota</taxon>
        <taxon>Gammaproteobacteria</taxon>
        <taxon>Vibrionales</taxon>
        <taxon>Vibrionaceae</taxon>
        <taxon>Vibrio</taxon>
    </lineage>
</organism>
<dbReference type="OrthoDB" id="8852533at2"/>
<keyword evidence="2" id="KW-1185">Reference proteome</keyword>
<proteinExistence type="predicted"/>